<gene>
    <name evidence="1" type="ORF">BcDW1_4661</name>
</gene>
<dbReference type="STRING" id="1290391.M7UIM4"/>
<name>M7UIM4_BOTF1</name>
<dbReference type="PANTHER" id="PTHR35179">
    <property type="entry name" value="PROTEIN CBG02620"/>
    <property type="match status" value="1"/>
</dbReference>
<accession>M7UIM4</accession>
<dbReference type="AlphaFoldDB" id="M7UIM4"/>
<evidence type="ECO:0000313" key="2">
    <source>
        <dbReference type="Proteomes" id="UP000012045"/>
    </source>
</evidence>
<dbReference type="Proteomes" id="UP000012045">
    <property type="component" value="Unassembled WGS sequence"/>
</dbReference>
<reference evidence="2" key="1">
    <citation type="journal article" date="2013" name="Genome Announc.">
        <title>Draft genome sequence of Botrytis cinerea BcDW1, inoculum for noble rot of grape berries.</title>
        <authorList>
            <person name="Blanco-Ulate B."/>
            <person name="Allen G."/>
            <person name="Powell A.L."/>
            <person name="Cantu D."/>
        </authorList>
    </citation>
    <scope>NUCLEOTIDE SEQUENCE [LARGE SCALE GENOMIC DNA]</scope>
    <source>
        <strain evidence="2">BcDW1</strain>
    </source>
</reference>
<protein>
    <submittedName>
        <fullName evidence="1">Putative geranylgeranyl pyrophosphate synthetase protein</fullName>
    </submittedName>
</protein>
<sequence>MAPITISEISRTDLQEFKAPTSASISDVKQLSSYNWLEAPHEKPTIAVPGSPSLWSTLGASPQLKKDSGVIYIAQNAARHPASPLESLFRSLYLKHPSFDIRSIDVVTDRNNIRKLLSFIDPRSSRNQLEDFTINVEVTKNTALFCREEEKTMEYIGPHQFRGFGHEFEKAYTVTKIRGSTGHHRVISYRFSDLNFVVRYETDGYVDINTKTSLGAQDDLSSTLDALSLSPVTTHLKVVPSESKMTIKKEGQEVPLESILEIKTRVSHKPIDFEEIASQLWVSQTHKLVRAYHQNGIFQNPVVEDISATIKSWEARKQDDLRKLAGLIKIIIDLVRDGGGNAVVKYNAVKDKLLIFKVERKEMLPKDLYSKWGDAHDLDEKTGAQDETTQEPNISQTEQKSISKVSYILDFDYSANVEPLQIKTTGDDPKTKIKIGGADYNINMSKIPYLESYARLQEASQQRSIEIIHGPIDLFDVAVKGIESGYRQCFRCLPTDLSQYRTLFRTYRLLEVDILSNLSIDQVIANLKVGKSDYDFEERRTIPGNKSLARDTAFQLLFLIFDPQYRYDVKVKMKLYNAVMFVVSHPGTFKYCTKRVIRIAYEDEFGLTFKQKQKLDQWEKGETAKDEIDVTTEEDSDYYFDSDYDSF</sequence>
<dbReference type="OrthoDB" id="420564at2759"/>
<organism evidence="1 2">
    <name type="scientific">Botryotinia fuckeliana (strain BcDW1)</name>
    <name type="common">Noble rot fungus</name>
    <name type="synonym">Botrytis cinerea</name>
    <dbReference type="NCBI Taxonomy" id="1290391"/>
    <lineage>
        <taxon>Eukaryota</taxon>
        <taxon>Fungi</taxon>
        <taxon>Dikarya</taxon>
        <taxon>Ascomycota</taxon>
        <taxon>Pezizomycotina</taxon>
        <taxon>Leotiomycetes</taxon>
        <taxon>Helotiales</taxon>
        <taxon>Sclerotiniaceae</taxon>
        <taxon>Botrytis</taxon>
    </lineage>
</organism>
<dbReference type="PANTHER" id="PTHR35179:SF2">
    <property type="entry name" value="START DOMAIN-CONTAINING PROTEIN"/>
    <property type="match status" value="1"/>
</dbReference>
<dbReference type="HOGENOM" id="CLU_017409_0_0_1"/>
<evidence type="ECO:0000313" key="1">
    <source>
        <dbReference type="EMBL" id="EMR86653.1"/>
    </source>
</evidence>
<dbReference type="EMBL" id="KB707850">
    <property type="protein sequence ID" value="EMR86653.1"/>
    <property type="molecule type" value="Genomic_DNA"/>
</dbReference>
<proteinExistence type="predicted"/>